<feature type="region of interest" description="Disordered" evidence="1">
    <location>
        <begin position="28"/>
        <end position="53"/>
    </location>
</feature>
<dbReference type="AlphaFoldDB" id="A0A0M8NXJ5"/>
<dbReference type="Proteomes" id="UP000037696">
    <property type="component" value="Unassembled WGS sequence"/>
</dbReference>
<comment type="caution">
    <text evidence="2">The sequence shown here is derived from an EMBL/GenBank/DDBJ whole genome shotgun (WGS) entry which is preliminary data.</text>
</comment>
<proteinExistence type="predicted"/>
<accession>A0A0M8NXJ5</accession>
<evidence type="ECO:0000313" key="3">
    <source>
        <dbReference type="Proteomes" id="UP000037696"/>
    </source>
</evidence>
<organism evidence="2 3">
    <name type="scientific">Penicillium nordicum</name>
    <dbReference type="NCBI Taxonomy" id="229535"/>
    <lineage>
        <taxon>Eukaryota</taxon>
        <taxon>Fungi</taxon>
        <taxon>Dikarya</taxon>
        <taxon>Ascomycota</taxon>
        <taxon>Pezizomycotina</taxon>
        <taxon>Eurotiomycetes</taxon>
        <taxon>Eurotiomycetidae</taxon>
        <taxon>Eurotiales</taxon>
        <taxon>Aspergillaceae</taxon>
        <taxon>Penicillium</taxon>
    </lineage>
</organism>
<sequence length="91" mass="9178">MTRHVIARYAAKKKKAMAAGPALIIFGDDGASTGPARAGKNKDKGKGKAADKGKAAVAKVAPALVKTRKAVRDAAKAGKKRTAPAPITATA</sequence>
<evidence type="ECO:0000313" key="2">
    <source>
        <dbReference type="EMBL" id="KOS36230.1"/>
    </source>
</evidence>
<gene>
    <name evidence="2" type="ORF">ACN38_g13046</name>
</gene>
<feature type="region of interest" description="Disordered" evidence="1">
    <location>
        <begin position="72"/>
        <end position="91"/>
    </location>
</feature>
<feature type="compositionally biased region" description="Basic and acidic residues" evidence="1">
    <location>
        <begin position="40"/>
        <end position="53"/>
    </location>
</feature>
<protein>
    <submittedName>
        <fullName evidence="2">Uncharacterized protein</fullName>
    </submittedName>
</protein>
<keyword evidence="3" id="KW-1185">Reference proteome</keyword>
<dbReference type="EMBL" id="LHQQ01000566">
    <property type="protein sequence ID" value="KOS36230.1"/>
    <property type="molecule type" value="Genomic_DNA"/>
</dbReference>
<evidence type="ECO:0000256" key="1">
    <source>
        <dbReference type="SAM" id="MobiDB-lite"/>
    </source>
</evidence>
<reference evidence="2 3" key="1">
    <citation type="submission" date="2015-08" db="EMBL/GenBank/DDBJ databases">
        <title>Genome sequencing of Penicillium nordicum.</title>
        <authorList>
            <person name="Nguyen H.D."/>
            <person name="Seifert K.A."/>
        </authorList>
    </citation>
    <scope>NUCLEOTIDE SEQUENCE [LARGE SCALE GENOMIC DNA]</scope>
    <source>
        <strain evidence="2 3">DAOMC 185683</strain>
    </source>
</reference>
<name>A0A0M8NXJ5_9EURO</name>